<dbReference type="PROSITE" id="PS50022">
    <property type="entry name" value="FA58C_3"/>
    <property type="match status" value="1"/>
</dbReference>
<reference evidence="3" key="1">
    <citation type="submission" date="2018-12" db="EMBL/GenBank/DDBJ databases">
        <title>Tengunoibacter tsumagoiensis gen. nov., sp. nov., Dictyobacter kobayashii sp. nov., D. alpinus sp. nov., and D. joshuensis sp. nov. and description of Dictyobacteraceae fam. nov. within the order Ktedonobacterales isolated from Tengu-no-mugimeshi.</title>
        <authorList>
            <person name="Wang C.M."/>
            <person name="Zheng Y."/>
            <person name="Sakai Y."/>
            <person name="Toyoda A."/>
            <person name="Minakuchi Y."/>
            <person name="Abe K."/>
            <person name="Yokota A."/>
            <person name="Yabe S."/>
        </authorList>
    </citation>
    <scope>NUCLEOTIDE SEQUENCE [LARGE SCALE GENOMIC DNA]</scope>
    <source>
        <strain evidence="3">Uno11</strain>
    </source>
</reference>
<name>A0A402ATJ8_9CHLR</name>
<comment type="caution">
    <text evidence="2">The sequence shown here is derived from an EMBL/GenBank/DDBJ whole genome shotgun (WGS) entry which is preliminary data.</text>
</comment>
<dbReference type="Gene3D" id="2.60.120.260">
    <property type="entry name" value="Galactose-binding domain-like"/>
    <property type="match status" value="1"/>
</dbReference>
<evidence type="ECO:0000313" key="3">
    <source>
        <dbReference type="Proteomes" id="UP000287188"/>
    </source>
</evidence>
<evidence type="ECO:0000313" key="2">
    <source>
        <dbReference type="EMBL" id="GCE22363.1"/>
    </source>
</evidence>
<dbReference type="RefSeq" id="WP_126555076.1">
    <property type="nucleotide sequence ID" value="NZ_BIFS01000002.1"/>
</dbReference>
<evidence type="ECO:0000259" key="1">
    <source>
        <dbReference type="PROSITE" id="PS50022"/>
    </source>
</evidence>
<dbReference type="EMBL" id="BIFS01000002">
    <property type="protein sequence ID" value="GCE22363.1"/>
    <property type="molecule type" value="Genomic_DNA"/>
</dbReference>
<dbReference type="SUPFAM" id="SSF49785">
    <property type="entry name" value="Galactose-binding domain-like"/>
    <property type="match status" value="1"/>
</dbReference>
<dbReference type="OrthoDB" id="503398at2"/>
<protein>
    <recommendedName>
        <fullName evidence="1">F5/8 type C domain-containing protein</fullName>
    </recommendedName>
</protein>
<keyword evidence="3" id="KW-1185">Reference proteome</keyword>
<accession>A0A402ATJ8</accession>
<organism evidence="2 3">
    <name type="scientific">Dictyobacter kobayashii</name>
    <dbReference type="NCBI Taxonomy" id="2014872"/>
    <lineage>
        <taxon>Bacteria</taxon>
        <taxon>Bacillati</taxon>
        <taxon>Chloroflexota</taxon>
        <taxon>Ktedonobacteria</taxon>
        <taxon>Ktedonobacterales</taxon>
        <taxon>Dictyobacteraceae</taxon>
        <taxon>Dictyobacter</taxon>
    </lineage>
</organism>
<dbReference type="Proteomes" id="UP000287188">
    <property type="component" value="Unassembled WGS sequence"/>
</dbReference>
<sequence length="498" mass="52801">MRRHVLQRWQTNPARKTSWLTLCIALLIGISLAFSSPQTASVKASSGTRDPLVQPFASTSIWNMPIGSNASYVAANIPAAGNTSSDADYFITTSASDPQRNLYDPGAWGPGRCTGTQLNGQGPIVIPDNTVVPDATSNPYSTPNNAAAILQPDGKTLVQIEPLARCSAGGNVYGYRACNADITGDGICGGHFGSGLSSIGGMIRLSELQASGDQTIPHALQLEIWDKYLYACNGTVNGYRWPADRADSGACDSSNANSYKGTNASLMQGSLLALSPTATLDGLGIKTDAGRKMFYALQNYGGYVVDDTGWDDNQIGVENTVPANYDFGSGDLKSDINSLFSSLQVIDNNSSSNIGGGGTLRAPLAPPLDGTALDRSGWTARGTSSNALQAPFDGDSSTRWTTETAQTNNQFYQIDMGQINRISSITLDSSQFPGDYPRQYIVFLSTSNWTWGNAVAAGSGNNSILTISFSTQSARYITIQQTGSASNWWSIGELNVYP</sequence>
<feature type="domain" description="F5/8 type C" evidence="1">
    <location>
        <begin position="351"/>
        <end position="498"/>
    </location>
</feature>
<dbReference type="InterPro" id="IPR000421">
    <property type="entry name" value="FA58C"/>
</dbReference>
<dbReference type="InterPro" id="IPR008979">
    <property type="entry name" value="Galactose-bd-like_sf"/>
</dbReference>
<gene>
    <name evidence="2" type="ORF">KDK_61630</name>
</gene>
<dbReference type="Pfam" id="PF00754">
    <property type="entry name" value="F5_F8_type_C"/>
    <property type="match status" value="1"/>
</dbReference>
<proteinExistence type="predicted"/>
<dbReference type="AlphaFoldDB" id="A0A402ATJ8"/>